<dbReference type="Proteomes" id="UP001164286">
    <property type="component" value="Unassembled WGS sequence"/>
</dbReference>
<feature type="region of interest" description="Disordered" evidence="1">
    <location>
        <begin position="59"/>
        <end position="83"/>
    </location>
</feature>
<evidence type="ECO:0000313" key="2">
    <source>
        <dbReference type="EMBL" id="KAI9637044.1"/>
    </source>
</evidence>
<dbReference type="NCBIfam" id="TIGR01662">
    <property type="entry name" value="HAD-SF-IIIA"/>
    <property type="match status" value="1"/>
</dbReference>
<dbReference type="SUPFAM" id="SSF56784">
    <property type="entry name" value="HAD-like"/>
    <property type="match status" value="1"/>
</dbReference>
<dbReference type="GeneID" id="77732799"/>
<sequence>MSGTKRKSAASSSGAGPSEAKKLAVHSFFTGGAKTLGNFQQSPPTLVHFLHNDPFNYPSSTASTSSSAPNPAQGIPVEAESSSSTSTSKKISVIFYDLDGTLIKTKGTNTYPNGRDDWAWWHPSVPKRLKQEVDEGKHLIVISNQGDSREKIRSEWKAKVPLIAAKIPDVPLRILAGLSKTDVYRKPNIGMYQVVEQLYREKGYEIDLASSVFVGDAAGRVAGKGRRADHSNTDLQFAVNVGVRFVTPEEHFLGDARPPFPEPPVGFRPSLLGGLANLPAIVPSHTPITRTETEIAVFVGSPASGKTSFFRRNFLPKGYEHVNQDILKTRDRCIARAELLVKSGKSVVVDNTNRNAATRAYWVTLAETLKVPIRLFHFLCPIELARHNNMYRAVYAPKDEPERTLLPASAFWGYKNDYQAPHVDEGFDEVRGVNFVWEGTEEQRRLWDMYMLQTK</sequence>
<dbReference type="InterPro" id="IPR023214">
    <property type="entry name" value="HAD_sf"/>
</dbReference>
<dbReference type="RefSeq" id="XP_052946821.1">
    <property type="nucleotide sequence ID" value="XM_053093594.1"/>
</dbReference>
<dbReference type="PANTHER" id="PTHR12083:SF9">
    <property type="entry name" value="BIFUNCTIONAL POLYNUCLEOTIDE PHOSPHATASE_KINASE"/>
    <property type="match status" value="1"/>
</dbReference>
<comment type="caution">
    <text evidence="2">The sequence shown here is derived from an EMBL/GenBank/DDBJ whole genome shotgun (WGS) entry which is preliminary data.</text>
</comment>
<dbReference type="Pfam" id="PF08645">
    <property type="entry name" value="PNK3P"/>
    <property type="match status" value="1"/>
</dbReference>
<proteinExistence type="predicted"/>
<gene>
    <name evidence="2" type="ORF">MKK02DRAFT_45754</name>
</gene>
<dbReference type="InterPro" id="IPR013954">
    <property type="entry name" value="PNK3P"/>
</dbReference>
<dbReference type="SUPFAM" id="SSF52540">
    <property type="entry name" value="P-loop containing nucleoside triphosphate hydrolases"/>
    <property type="match status" value="1"/>
</dbReference>
<evidence type="ECO:0000256" key="1">
    <source>
        <dbReference type="SAM" id="MobiDB-lite"/>
    </source>
</evidence>
<dbReference type="InterPro" id="IPR006551">
    <property type="entry name" value="Polynucleotide_phosphatase"/>
</dbReference>
<name>A0AA38HDQ9_9TREE</name>
<dbReference type="GO" id="GO:0006281">
    <property type="term" value="P:DNA repair"/>
    <property type="evidence" value="ECO:0007669"/>
    <property type="project" value="TreeGrafter"/>
</dbReference>
<reference evidence="2" key="1">
    <citation type="journal article" date="2022" name="G3 (Bethesda)">
        <title>High quality genome of the basidiomycete yeast Dioszegia hungarica PDD-24b-2 isolated from cloud water.</title>
        <authorList>
            <person name="Jarrige D."/>
            <person name="Haridas S."/>
            <person name="Bleykasten-Grosshans C."/>
            <person name="Joly M."/>
            <person name="Nadalig T."/>
            <person name="Sancelme M."/>
            <person name="Vuilleumier S."/>
            <person name="Grigoriev I.V."/>
            <person name="Amato P."/>
            <person name="Bringel F."/>
        </authorList>
    </citation>
    <scope>NUCLEOTIDE SEQUENCE</scope>
    <source>
        <strain evidence="2">PDD-24b-2</strain>
    </source>
</reference>
<dbReference type="EMBL" id="JAKWFO010000005">
    <property type="protein sequence ID" value="KAI9637044.1"/>
    <property type="molecule type" value="Genomic_DNA"/>
</dbReference>
<keyword evidence="2" id="KW-0808">Transferase</keyword>
<dbReference type="GO" id="GO:0046404">
    <property type="term" value="F:ATP-dependent polydeoxyribonucleotide 5'-hydroxyl-kinase activity"/>
    <property type="evidence" value="ECO:0007669"/>
    <property type="project" value="TreeGrafter"/>
</dbReference>
<dbReference type="InterPro" id="IPR006549">
    <property type="entry name" value="HAD-SF_hydro_IIIA"/>
</dbReference>
<organism evidence="2 3">
    <name type="scientific">Dioszegia hungarica</name>
    <dbReference type="NCBI Taxonomy" id="4972"/>
    <lineage>
        <taxon>Eukaryota</taxon>
        <taxon>Fungi</taxon>
        <taxon>Dikarya</taxon>
        <taxon>Basidiomycota</taxon>
        <taxon>Agaricomycotina</taxon>
        <taxon>Tremellomycetes</taxon>
        <taxon>Tremellales</taxon>
        <taxon>Bulleribasidiaceae</taxon>
        <taxon>Dioszegia</taxon>
    </lineage>
</organism>
<dbReference type="Pfam" id="PF13671">
    <property type="entry name" value="AAA_33"/>
    <property type="match status" value="1"/>
</dbReference>
<dbReference type="FunFam" id="3.40.50.300:FF:000737">
    <property type="entry name" value="Bifunctional polynucleotide phosphatase/kinase"/>
    <property type="match status" value="1"/>
</dbReference>
<dbReference type="InterPro" id="IPR036412">
    <property type="entry name" value="HAD-like_sf"/>
</dbReference>
<feature type="compositionally biased region" description="Low complexity" evidence="1">
    <location>
        <begin position="59"/>
        <end position="69"/>
    </location>
</feature>
<dbReference type="InterPro" id="IPR027417">
    <property type="entry name" value="P-loop_NTPase"/>
</dbReference>
<dbReference type="GO" id="GO:0046403">
    <property type="term" value="F:polynucleotide 3'-phosphatase activity"/>
    <property type="evidence" value="ECO:0007669"/>
    <property type="project" value="TreeGrafter"/>
</dbReference>
<dbReference type="GO" id="GO:0003690">
    <property type="term" value="F:double-stranded DNA binding"/>
    <property type="evidence" value="ECO:0007669"/>
    <property type="project" value="TreeGrafter"/>
</dbReference>
<dbReference type="Gene3D" id="3.40.50.300">
    <property type="entry name" value="P-loop containing nucleotide triphosphate hydrolases"/>
    <property type="match status" value="1"/>
</dbReference>
<keyword evidence="3" id="KW-1185">Reference proteome</keyword>
<dbReference type="PANTHER" id="PTHR12083">
    <property type="entry name" value="BIFUNCTIONAL POLYNUCLEOTIDE PHOSPHATASE/KINASE"/>
    <property type="match status" value="1"/>
</dbReference>
<dbReference type="AlphaFoldDB" id="A0AA38HDQ9"/>
<evidence type="ECO:0000313" key="3">
    <source>
        <dbReference type="Proteomes" id="UP001164286"/>
    </source>
</evidence>
<protein>
    <submittedName>
        <fullName evidence="2">Polynucleotide kinase 3 phosphatase-domain-containing protein</fullName>
    </submittedName>
</protein>
<dbReference type="NCBIfam" id="TIGR01664">
    <property type="entry name" value="DNA-3'-Pase"/>
    <property type="match status" value="1"/>
</dbReference>
<dbReference type="Gene3D" id="3.40.50.1000">
    <property type="entry name" value="HAD superfamily/HAD-like"/>
    <property type="match status" value="1"/>
</dbReference>
<keyword evidence="2" id="KW-0418">Kinase</keyword>
<accession>A0AA38HDQ9</accession>